<evidence type="ECO:0000313" key="3">
    <source>
        <dbReference type="Proteomes" id="UP000190312"/>
    </source>
</evidence>
<name>A0A1S9D647_ASPOZ</name>
<feature type="domain" description="HNH nuclease" evidence="1">
    <location>
        <begin position="4"/>
        <end position="74"/>
    </location>
</feature>
<dbReference type="AlphaFoldDB" id="A0A1S9D647"/>
<proteinExistence type="predicted"/>
<accession>A0A1S9D647</accession>
<protein>
    <recommendedName>
        <fullName evidence="1">HNH nuclease domain-containing protein</fullName>
    </recommendedName>
</protein>
<reference evidence="2 3" key="1">
    <citation type="submission" date="2016-10" db="EMBL/GenBank/DDBJ databases">
        <title>Genome sequencing of Aspergillus oryzae BCC7051.</title>
        <authorList>
            <person name="Thammarongtham C."/>
            <person name="Vorapreeda T."/>
            <person name="Nookaew I."/>
            <person name="Srisuk T."/>
            <person name="Land M."/>
            <person name="Jeennor S."/>
            <person name="Laoteng K."/>
        </authorList>
    </citation>
    <scope>NUCLEOTIDE SEQUENCE [LARGE SCALE GENOMIC DNA]</scope>
    <source>
        <strain evidence="2 3">BCC7051</strain>
    </source>
</reference>
<dbReference type="Pfam" id="PF13391">
    <property type="entry name" value="HNH_2"/>
    <property type="match status" value="1"/>
</dbReference>
<dbReference type="Proteomes" id="UP000190312">
    <property type="component" value="Unassembled WGS sequence"/>
</dbReference>
<evidence type="ECO:0000313" key="2">
    <source>
        <dbReference type="EMBL" id="OOO04386.1"/>
    </source>
</evidence>
<evidence type="ECO:0000259" key="1">
    <source>
        <dbReference type="Pfam" id="PF13391"/>
    </source>
</evidence>
<gene>
    <name evidence="2" type="ORF">OAory_01052330</name>
</gene>
<dbReference type="OrthoDB" id="2104739at2759"/>
<organism evidence="2 3">
    <name type="scientific">Aspergillus oryzae</name>
    <name type="common">Yellow koji mold</name>
    <dbReference type="NCBI Taxonomy" id="5062"/>
    <lineage>
        <taxon>Eukaryota</taxon>
        <taxon>Fungi</taxon>
        <taxon>Dikarya</taxon>
        <taxon>Ascomycota</taxon>
        <taxon>Pezizomycotina</taxon>
        <taxon>Eurotiomycetes</taxon>
        <taxon>Eurotiomycetidae</taxon>
        <taxon>Eurotiales</taxon>
        <taxon>Aspergillaceae</taxon>
        <taxon>Aspergillus</taxon>
        <taxon>Aspergillus subgen. Circumdati</taxon>
    </lineage>
</organism>
<dbReference type="EMBL" id="MKZY01000011">
    <property type="protein sequence ID" value="OOO04386.1"/>
    <property type="molecule type" value="Genomic_DNA"/>
</dbReference>
<comment type="caution">
    <text evidence="2">The sequence shown here is derived from an EMBL/GenBank/DDBJ whole genome shotgun (WGS) entry which is preliminary data.</text>
</comment>
<sequence>MKDLEVAHIFPHALMSLNKGEQMMVPPGQAVGTQAIEHVRPIPRISGWDIDRPFNALTLTKDAHTMFGNFEIAFGHLGGHTYNIDYVNPQELLSLLDLPVTRILFITPDRSVDSPSVEFLKMHYAIARIMHMSGAGDYIDNDLRRMDETDGRQLSANGSTPIDHYIRLKLGFGEELSVH</sequence>
<dbReference type="InterPro" id="IPR003615">
    <property type="entry name" value="HNH_nuc"/>
</dbReference>